<name>A0A370IDH6_9NOCA</name>
<reference evidence="1 2" key="1">
    <citation type="submission" date="2018-07" db="EMBL/GenBank/DDBJ databases">
        <title>Genomic Encyclopedia of Type Strains, Phase IV (KMG-IV): sequencing the most valuable type-strain genomes for metagenomic binning, comparative biology and taxonomic classification.</title>
        <authorList>
            <person name="Goeker M."/>
        </authorList>
    </citation>
    <scope>NUCLEOTIDE SEQUENCE [LARGE SCALE GENOMIC DNA]</scope>
    <source>
        <strain evidence="1 2">DSM 44290</strain>
    </source>
</reference>
<dbReference type="AlphaFoldDB" id="A0A370IDH6"/>
<keyword evidence="2" id="KW-1185">Reference proteome</keyword>
<dbReference type="RefSeq" id="WP_255285346.1">
    <property type="nucleotide sequence ID" value="NZ_QQBC01000001.1"/>
</dbReference>
<proteinExistence type="predicted"/>
<evidence type="ECO:0000313" key="1">
    <source>
        <dbReference type="EMBL" id="RDI68779.1"/>
    </source>
</evidence>
<gene>
    <name evidence="1" type="ORF">DFR76_101314</name>
</gene>
<protein>
    <submittedName>
        <fullName evidence="1">Uncharacterized protein</fullName>
    </submittedName>
</protein>
<evidence type="ECO:0000313" key="2">
    <source>
        <dbReference type="Proteomes" id="UP000254869"/>
    </source>
</evidence>
<accession>A0A370IDH6</accession>
<organism evidence="1 2">
    <name type="scientific">Nocardia pseudobrasiliensis</name>
    <dbReference type="NCBI Taxonomy" id="45979"/>
    <lineage>
        <taxon>Bacteria</taxon>
        <taxon>Bacillati</taxon>
        <taxon>Actinomycetota</taxon>
        <taxon>Actinomycetes</taxon>
        <taxon>Mycobacteriales</taxon>
        <taxon>Nocardiaceae</taxon>
        <taxon>Nocardia</taxon>
    </lineage>
</organism>
<sequence>MSTAAVLGIGAVIAAVGAALDFVTLPLLGLSVGSALGSLALLG</sequence>
<comment type="caution">
    <text evidence="1">The sequence shown here is derived from an EMBL/GenBank/DDBJ whole genome shotgun (WGS) entry which is preliminary data.</text>
</comment>
<dbReference type="STRING" id="1210086.GCA_001613105_00163"/>
<dbReference type="Proteomes" id="UP000254869">
    <property type="component" value="Unassembled WGS sequence"/>
</dbReference>
<dbReference type="EMBL" id="QQBC01000001">
    <property type="protein sequence ID" value="RDI68779.1"/>
    <property type="molecule type" value="Genomic_DNA"/>
</dbReference>